<dbReference type="EMBL" id="PDCK01000041">
    <property type="protein sequence ID" value="PRQ42289.1"/>
    <property type="molecule type" value="Genomic_DNA"/>
</dbReference>
<protein>
    <submittedName>
        <fullName evidence="1">Uncharacterized protein</fullName>
    </submittedName>
</protein>
<organism evidence="1 2">
    <name type="scientific">Rosa chinensis</name>
    <name type="common">China rose</name>
    <dbReference type="NCBI Taxonomy" id="74649"/>
    <lineage>
        <taxon>Eukaryota</taxon>
        <taxon>Viridiplantae</taxon>
        <taxon>Streptophyta</taxon>
        <taxon>Embryophyta</taxon>
        <taxon>Tracheophyta</taxon>
        <taxon>Spermatophyta</taxon>
        <taxon>Magnoliopsida</taxon>
        <taxon>eudicotyledons</taxon>
        <taxon>Gunneridae</taxon>
        <taxon>Pentapetalae</taxon>
        <taxon>rosids</taxon>
        <taxon>fabids</taxon>
        <taxon>Rosales</taxon>
        <taxon>Rosaceae</taxon>
        <taxon>Rosoideae</taxon>
        <taxon>Rosoideae incertae sedis</taxon>
        <taxon>Rosa</taxon>
    </lineage>
</organism>
<sequence length="53" mass="5927">MTVERLLLGLQFLQLRTRFFESSGKNSLPISAHSKSSVSKIGVVATYHNINHL</sequence>
<accession>A0A2P6R7A7</accession>
<gene>
    <name evidence="1" type="ORF">RchiOBHm_Chr3g0456001</name>
</gene>
<evidence type="ECO:0000313" key="2">
    <source>
        <dbReference type="Proteomes" id="UP000238479"/>
    </source>
</evidence>
<name>A0A2P6R7A7_ROSCH</name>
<reference evidence="1 2" key="1">
    <citation type="journal article" date="2018" name="Nat. Genet.">
        <title>The Rosa genome provides new insights in the design of modern roses.</title>
        <authorList>
            <person name="Bendahmane M."/>
        </authorList>
    </citation>
    <scope>NUCLEOTIDE SEQUENCE [LARGE SCALE GENOMIC DNA]</scope>
    <source>
        <strain evidence="2">cv. Old Blush</strain>
    </source>
</reference>
<comment type="caution">
    <text evidence="1">The sequence shown here is derived from an EMBL/GenBank/DDBJ whole genome shotgun (WGS) entry which is preliminary data.</text>
</comment>
<keyword evidence="2" id="KW-1185">Reference proteome</keyword>
<evidence type="ECO:0000313" key="1">
    <source>
        <dbReference type="EMBL" id="PRQ42289.1"/>
    </source>
</evidence>
<dbReference type="AlphaFoldDB" id="A0A2P6R7A7"/>
<dbReference type="Gramene" id="PRQ42289">
    <property type="protein sequence ID" value="PRQ42289"/>
    <property type="gene ID" value="RchiOBHm_Chr3g0456001"/>
</dbReference>
<dbReference type="Proteomes" id="UP000238479">
    <property type="component" value="Chromosome 3"/>
</dbReference>
<proteinExistence type="predicted"/>